<comment type="caution">
    <text evidence="1">The sequence shown here is derived from an EMBL/GenBank/DDBJ whole genome shotgun (WGS) entry which is preliminary data.</text>
</comment>
<evidence type="ECO:0000313" key="2">
    <source>
        <dbReference type="EMBL" id="KAK9133728.1"/>
    </source>
</evidence>
<organism evidence="1 3">
    <name type="scientific">Stephania cephalantha</name>
    <dbReference type="NCBI Taxonomy" id="152367"/>
    <lineage>
        <taxon>Eukaryota</taxon>
        <taxon>Viridiplantae</taxon>
        <taxon>Streptophyta</taxon>
        <taxon>Embryophyta</taxon>
        <taxon>Tracheophyta</taxon>
        <taxon>Spermatophyta</taxon>
        <taxon>Magnoliopsida</taxon>
        <taxon>Ranunculales</taxon>
        <taxon>Menispermaceae</taxon>
        <taxon>Menispermoideae</taxon>
        <taxon>Cissampelideae</taxon>
        <taxon>Stephania</taxon>
    </lineage>
</organism>
<reference evidence="1 3" key="1">
    <citation type="submission" date="2024-01" db="EMBL/GenBank/DDBJ databases">
        <title>Genome assemblies of Stephania.</title>
        <authorList>
            <person name="Yang L."/>
        </authorList>
    </citation>
    <scope>NUCLEOTIDE SEQUENCE [LARGE SCALE GENOMIC DNA]</scope>
    <source>
        <strain evidence="1">JXDWG</strain>
        <tissue evidence="1">Leaf</tissue>
    </source>
</reference>
<protein>
    <submittedName>
        <fullName evidence="1">Uncharacterized protein</fullName>
    </submittedName>
</protein>
<dbReference type="Proteomes" id="UP001419268">
    <property type="component" value="Unassembled WGS sequence"/>
</dbReference>
<evidence type="ECO:0000313" key="3">
    <source>
        <dbReference type="Proteomes" id="UP001419268"/>
    </source>
</evidence>
<sequence length="50" mass="5634">MFLKIGGFATRCLSPSTTPPITYTKMNMPKKGDQWIPYEKNTNNILTARG</sequence>
<keyword evidence="3" id="KW-1185">Reference proteome</keyword>
<dbReference type="EMBL" id="JBBNAG010000005">
    <property type="protein sequence ID" value="KAK9133728.1"/>
    <property type="molecule type" value="Genomic_DNA"/>
</dbReference>
<gene>
    <name evidence="2" type="ORF">Scep_013256</name>
    <name evidence="1" type="ORF">Scep_015174</name>
</gene>
<accession>A0AAP0J2S7</accession>
<dbReference type="EMBL" id="JBBNAG010000006">
    <property type="protein sequence ID" value="KAK9126328.1"/>
    <property type="molecule type" value="Genomic_DNA"/>
</dbReference>
<proteinExistence type="predicted"/>
<dbReference type="AlphaFoldDB" id="A0AAP0J2S7"/>
<evidence type="ECO:0000313" key="1">
    <source>
        <dbReference type="EMBL" id="KAK9126328.1"/>
    </source>
</evidence>
<name>A0AAP0J2S7_9MAGN</name>